<dbReference type="PROSITE" id="PS51257">
    <property type="entry name" value="PROKAR_LIPOPROTEIN"/>
    <property type="match status" value="1"/>
</dbReference>
<evidence type="ECO:0000256" key="1">
    <source>
        <dbReference type="ARBA" id="ARBA00022475"/>
    </source>
</evidence>
<dbReference type="PANTHER" id="PTHR43649:SF33">
    <property type="entry name" value="POLYGALACTURONAN_RHAMNOGALACTURONAN-BINDING PROTEIN YTCQ"/>
    <property type="match status" value="1"/>
</dbReference>
<keyword evidence="5" id="KW-0449">Lipoprotein</keyword>
<dbReference type="PANTHER" id="PTHR43649">
    <property type="entry name" value="ARABINOSE-BINDING PROTEIN-RELATED"/>
    <property type="match status" value="1"/>
</dbReference>
<dbReference type="Pfam" id="PF01547">
    <property type="entry name" value="SBP_bac_1"/>
    <property type="match status" value="1"/>
</dbReference>
<evidence type="ECO:0000256" key="5">
    <source>
        <dbReference type="ARBA" id="ARBA00023288"/>
    </source>
</evidence>
<feature type="region of interest" description="Disordered" evidence="6">
    <location>
        <begin position="27"/>
        <end position="50"/>
    </location>
</feature>
<feature type="chain" id="PRO_5039050846" evidence="7">
    <location>
        <begin position="23"/>
        <end position="530"/>
    </location>
</feature>
<dbReference type="InterPro" id="IPR006059">
    <property type="entry name" value="SBP"/>
</dbReference>
<reference evidence="8" key="2">
    <citation type="submission" date="2020-09" db="EMBL/GenBank/DDBJ databases">
        <authorList>
            <person name="Sun Q."/>
            <person name="Zhou Y."/>
        </authorList>
    </citation>
    <scope>NUCLEOTIDE SEQUENCE</scope>
    <source>
        <strain evidence="8">CGMCC 1.15178</strain>
    </source>
</reference>
<keyword evidence="9" id="KW-1185">Reference proteome</keyword>
<name>A0A916YJR4_9BACL</name>
<evidence type="ECO:0000256" key="6">
    <source>
        <dbReference type="SAM" id="MobiDB-lite"/>
    </source>
</evidence>
<gene>
    <name evidence="8" type="ORF">GCM10010911_02530</name>
</gene>
<keyword evidence="3" id="KW-0472">Membrane</keyword>
<sequence>MKKNVVTSLLAVLLMVSLVLTACSSNESGKASENTDVNRQNNADGEPVESSSKKITINLLETGWVNTPLSNDPWKPWADSRYNVDFRLTAIPGGDLQQKLTVAFASQEPPDLIFTGDKTLIEKFYKQGVLLNDYTPYLDKLPTMSQYFNDGTKAFTSREGKMIMLPLAPDKNRWTVQIRKDWLDNLGMKEPATDEELFAYLKAVTFNDPDGNNKNDTFGTTSAGTGKDLSLFSSFELMYGPTGWYIGDDGKVNSSMLDGTHKKMLDFVKRLVDEKVVDPDWYLQDWGKMGTKVHGSKAGMIWYPSRELINEESRDKKNEDYLSFWEPIPIPKGSEKGGKLGPDPIAGGVYAISANAASDPDKLDRILHILDDGQYPNEGYLGFRWGVGVPGVDQQIQKTEDGKTYINMKDDFRAKSGNSAGIDYGTWVNFNGTDPILELSEASPGKLTLTWAAAEEKVRGFDKSKNYNDLLNLDATIVSDLKKLQDEFDIQYVLGKDSNYDKFMETWLNNGGQRLLEDAAAQFKAQGLLQ</sequence>
<keyword evidence="4" id="KW-0564">Palmitate</keyword>
<keyword evidence="2 7" id="KW-0732">Signal</keyword>
<dbReference type="SUPFAM" id="SSF53850">
    <property type="entry name" value="Periplasmic binding protein-like II"/>
    <property type="match status" value="1"/>
</dbReference>
<organism evidence="8 9">
    <name type="scientific">Paenibacillus nasutitermitis</name>
    <dbReference type="NCBI Taxonomy" id="1652958"/>
    <lineage>
        <taxon>Bacteria</taxon>
        <taxon>Bacillati</taxon>
        <taxon>Bacillota</taxon>
        <taxon>Bacilli</taxon>
        <taxon>Bacillales</taxon>
        <taxon>Paenibacillaceae</taxon>
        <taxon>Paenibacillus</taxon>
    </lineage>
</organism>
<evidence type="ECO:0000256" key="2">
    <source>
        <dbReference type="ARBA" id="ARBA00022729"/>
    </source>
</evidence>
<evidence type="ECO:0000256" key="7">
    <source>
        <dbReference type="SAM" id="SignalP"/>
    </source>
</evidence>
<dbReference type="InterPro" id="IPR050490">
    <property type="entry name" value="Bact_solute-bd_prot1"/>
</dbReference>
<dbReference type="EMBL" id="BMHP01000001">
    <property type="protein sequence ID" value="GGD48508.1"/>
    <property type="molecule type" value="Genomic_DNA"/>
</dbReference>
<proteinExistence type="predicted"/>
<keyword evidence="1" id="KW-1003">Cell membrane</keyword>
<reference evidence="8" key="1">
    <citation type="journal article" date="2014" name="Int. J. Syst. Evol. Microbiol.">
        <title>Complete genome sequence of Corynebacterium casei LMG S-19264T (=DSM 44701T), isolated from a smear-ripened cheese.</title>
        <authorList>
            <consortium name="US DOE Joint Genome Institute (JGI-PGF)"/>
            <person name="Walter F."/>
            <person name="Albersmeier A."/>
            <person name="Kalinowski J."/>
            <person name="Ruckert C."/>
        </authorList>
    </citation>
    <scope>NUCLEOTIDE SEQUENCE</scope>
    <source>
        <strain evidence="8">CGMCC 1.15178</strain>
    </source>
</reference>
<feature type="signal peptide" evidence="7">
    <location>
        <begin position="1"/>
        <end position="22"/>
    </location>
</feature>
<dbReference type="RefSeq" id="WP_188988368.1">
    <property type="nucleotide sequence ID" value="NZ_BMHP01000001.1"/>
</dbReference>
<dbReference type="Gene3D" id="3.40.190.10">
    <property type="entry name" value="Periplasmic binding protein-like II"/>
    <property type="match status" value="2"/>
</dbReference>
<evidence type="ECO:0000313" key="8">
    <source>
        <dbReference type="EMBL" id="GGD48508.1"/>
    </source>
</evidence>
<evidence type="ECO:0000256" key="3">
    <source>
        <dbReference type="ARBA" id="ARBA00023136"/>
    </source>
</evidence>
<comment type="caution">
    <text evidence="8">The sequence shown here is derived from an EMBL/GenBank/DDBJ whole genome shotgun (WGS) entry which is preliminary data.</text>
</comment>
<protein>
    <submittedName>
        <fullName evidence="8">Sugar ABC transporter substrate-binding protein</fullName>
    </submittedName>
</protein>
<accession>A0A916YJR4</accession>
<evidence type="ECO:0000256" key="4">
    <source>
        <dbReference type="ARBA" id="ARBA00023139"/>
    </source>
</evidence>
<dbReference type="Proteomes" id="UP000612456">
    <property type="component" value="Unassembled WGS sequence"/>
</dbReference>
<dbReference type="AlphaFoldDB" id="A0A916YJR4"/>
<evidence type="ECO:0000313" key="9">
    <source>
        <dbReference type="Proteomes" id="UP000612456"/>
    </source>
</evidence>